<proteinExistence type="predicted"/>
<evidence type="ECO:0000256" key="1">
    <source>
        <dbReference type="SAM" id="MobiDB-lite"/>
    </source>
</evidence>
<dbReference type="EMBL" id="FOCP01000020">
    <property type="protein sequence ID" value="SEN48542.1"/>
    <property type="molecule type" value="Genomic_DNA"/>
</dbReference>
<name>A0A1H8GWU8_9PROT</name>
<dbReference type="AlphaFoldDB" id="A0A1H8GWU8"/>
<dbReference type="Proteomes" id="UP000199459">
    <property type="component" value="Unassembled WGS sequence"/>
</dbReference>
<protein>
    <submittedName>
        <fullName evidence="2">Uncharacterized protein</fullName>
    </submittedName>
</protein>
<sequence>MIIYILSHTGILFRKNQIFYLPENTDCSLLRKSDCFAYNTSPKLPMSHNTKQTKHVTGKTIRSISAR</sequence>
<evidence type="ECO:0000313" key="3">
    <source>
        <dbReference type="Proteomes" id="UP000199459"/>
    </source>
</evidence>
<evidence type="ECO:0000313" key="2">
    <source>
        <dbReference type="EMBL" id="SEN48542.1"/>
    </source>
</evidence>
<organism evidence="2 3">
    <name type="scientific">Nitrosomonas marina</name>
    <dbReference type="NCBI Taxonomy" id="917"/>
    <lineage>
        <taxon>Bacteria</taxon>
        <taxon>Pseudomonadati</taxon>
        <taxon>Pseudomonadota</taxon>
        <taxon>Betaproteobacteria</taxon>
        <taxon>Nitrosomonadales</taxon>
        <taxon>Nitrosomonadaceae</taxon>
        <taxon>Nitrosomonas</taxon>
    </lineage>
</organism>
<reference evidence="2 3" key="1">
    <citation type="submission" date="2016-10" db="EMBL/GenBank/DDBJ databases">
        <authorList>
            <person name="de Groot N.N."/>
        </authorList>
    </citation>
    <scope>NUCLEOTIDE SEQUENCE [LARGE SCALE GENOMIC DNA]</scope>
    <source>
        <strain evidence="2 3">Nm22</strain>
    </source>
</reference>
<gene>
    <name evidence="2" type="ORF">SAMN05216325_12029</name>
</gene>
<accession>A0A1H8GWU8</accession>
<feature type="region of interest" description="Disordered" evidence="1">
    <location>
        <begin position="46"/>
        <end position="67"/>
    </location>
</feature>